<dbReference type="PATRIC" id="fig|1029756.8.peg.3078"/>
<dbReference type="PANTHER" id="PTHR12526">
    <property type="entry name" value="GLYCOSYLTRANSFERASE"/>
    <property type="match status" value="1"/>
</dbReference>
<evidence type="ECO:0000313" key="3">
    <source>
        <dbReference type="Proteomes" id="UP000018542"/>
    </source>
</evidence>
<dbReference type="PANTHER" id="PTHR12526:SF613">
    <property type="entry name" value="PHOSPHATIDYL-MYO-INOSITOL MANNOSYLTRANSFERASE"/>
    <property type="match status" value="1"/>
</dbReference>
<dbReference type="KEGG" id="hni:W911_14790"/>
<sequence length="380" mass="40528">MTDAQQPLRILHVMRAPVGGLFRHVLDLAGEQATRGHFVGLVADRNATDRLTAEKLAAIAPHLRLGLSLIPMSRKPGIGDFSAVRAVRKLAHGLDLDVLHGHGAKGGAYARLARPFLRGARGRVRVFYTPHGGSLHYKPGTAAGTVFSILERIMGRLTDGLIFESDFARLAYVRLAGEHGAPRRVIPNGLQPRDFIGTPPLPDAADFLFIGELRALKGVDELLKALAEVIGNRPVRAAIVGAGPDGDAFKAEASRLGLDSYVTFPGAMPAEAAFPLGRALVVPSRAESFPYIVLEAGAAGKPLIATSVGGIPEIVVGTQVPLIPPRSVPDLVRAMESVLDDPDGARARAEELRAAVQRRFTVGAMTDAVLDFYRSVERRA</sequence>
<dbReference type="STRING" id="1029756.W911_14790"/>
<dbReference type="HOGENOM" id="CLU_009583_0_3_5"/>
<protein>
    <submittedName>
        <fullName evidence="2">Glycosyl transferase family 1</fullName>
    </submittedName>
</protein>
<accession>V5SH49</accession>
<name>V5SH49_9HYPH</name>
<proteinExistence type="predicted"/>
<feature type="domain" description="Glycosyltransferase subfamily 4-like N-terminal" evidence="1">
    <location>
        <begin position="18"/>
        <end position="190"/>
    </location>
</feature>
<dbReference type="Gene3D" id="3.40.50.2000">
    <property type="entry name" value="Glycogen Phosphorylase B"/>
    <property type="match status" value="2"/>
</dbReference>
<dbReference type="AlphaFoldDB" id="V5SH49"/>
<dbReference type="Pfam" id="PF13439">
    <property type="entry name" value="Glyco_transf_4"/>
    <property type="match status" value="1"/>
</dbReference>
<dbReference type="Proteomes" id="UP000018542">
    <property type="component" value="Chromosome"/>
</dbReference>
<dbReference type="Pfam" id="PF13692">
    <property type="entry name" value="Glyco_trans_1_4"/>
    <property type="match status" value="1"/>
</dbReference>
<evidence type="ECO:0000259" key="1">
    <source>
        <dbReference type="Pfam" id="PF13439"/>
    </source>
</evidence>
<dbReference type="InterPro" id="IPR028098">
    <property type="entry name" value="Glyco_trans_4-like_N"/>
</dbReference>
<dbReference type="GO" id="GO:0016757">
    <property type="term" value="F:glycosyltransferase activity"/>
    <property type="evidence" value="ECO:0007669"/>
    <property type="project" value="TreeGrafter"/>
</dbReference>
<reference evidence="2 3" key="1">
    <citation type="journal article" date="2014" name="Genome Announc.">
        <title>Complete Genome Sequence of Hyphomicrobium nitrativorans Strain NL23, a Denitrifying Bacterium Isolated from Biofilm of a Methanol-Fed Denitrification System Treating Seawater at the Montreal Biodome.</title>
        <authorList>
            <person name="Martineau C."/>
            <person name="Villeneuve C."/>
            <person name="Mauffrey F."/>
            <person name="Villemur R."/>
        </authorList>
    </citation>
    <scope>NUCLEOTIDE SEQUENCE [LARGE SCALE GENOMIC DNA]</scope>
    <source>
        <strain evidence="2">NL23</strain>
    </source>
</reference>
<keyword evidence="2" id="KW-0808">Transferase</keyword>
<dbReference type="EMBL" id="CP006912">
    <property type="protein sequence ID" value="AHB49370.1"/>
    <property type="molecule type" value="Genomic_DNA"/>
</dbReference>
<dbReference type="SUPFAM" id="SSF53756">
    <property type="entry name" value="UDP-Glycosyltransferase/glycogen phosphorylase"/>
    <property type="match status" value="1"/>
</dbReference>
<evidence type="ECO:0000313" key="2">
    <source>
        <dbReference type="EMBL" id="AHB49370.1"/>
    </source>
</evidence>
<keyword evidence="3" id="KW-1185">Reference proteome</keyword>
<gene>
    <name evidence="2" type="ORF">W911_14790</name>
</gene>
<organism evidence="2 3">
    <name type="scientific">Hyphomicrobium nitrativorans NL23</name>
    <dbReference type="NCBI Taxonomy" id="1029756"/>
    <lineage>
        <taxon>Bacteria</taxon>
        <taxon>Pseudomonadati</taxon>
        <taxon>Pseudomonadota</taxon>
        <taxon>Alphaproteobacteria</taxon>
        <taxon>Hyphomicrobiales</taxon>
        <taxon>Hyphomicrobiaceae</taxon>
        <taxon>Hyphomicrobium</taxon>
    </lineage>
</organism>